<accession>A0ABT4D058</accession>
<dbReference type="EMBL" id="JAPQER010000003">
    <property type="protein sequence ID" value="MCY6484623.1"/>
    <property type="molecule type" value="Genomic_DNA"/>
</dbReference>
<gene>
    <name evidence="1" type="ORF">OW763_09755</name>
</gene>
<keyword evidence="2" id="KW-1185">Reference proteome</keyword>
<dbReference type="Proteomes" id="UP001078443">
    <property type="component" value="Unassembled WGS sequence"/>
</dbReference>
<dbReference type="RefSeq" id="WP_268040929.1">
    <property type="nucleotide sequence ID" value="NZ_JAPQER010000003.1"/>
</dbReference>
<name>A0ABT4D058_9CLOT</name>
<evidence type="ECO:0000313" key="1">
    <source>
        <dbReference type="EMBL" id="MCY6484623.1"/>
    </source>
</evidence>
<organism evidence="1 2">
    <name type="scientific">Clostridium aestuarii</name>
    <dbReference type="NCBI Taxonomy" id="338193"/>
    <lineage>
        <taxon>Bacteria</taxon>
        <taxon>Bacillati</taxon>
        <taxon>Bacillota</taxon>
        <taxon>Clostridia</taxon>
        <taxon>Eubacteriales</taxon>
        <taxon>Clostridiaceae</taxon>
        <taxon>Clostridium</taxon>
    </lineage>
</organism>
<evidence type="ECO:0000313" key="2">
    <source>
        <dbReference type="Proteomes" id="UP001078443"/>
    </source>
</evidence>
<comment type="caution">
    <text evidence="1">The sequence shown here is derived from an EMBL/GenBank/DDBJ whole genome shotgun (WGS) entry which is preliminary data.</text>
</comment>
<sequence>MDYLNNLEKILNTICKDCNEHCIPNKCLIGFTLSLINNFKNESIYVVENGRNLIPNKDTHYYEKEIVADAIANICKLCKQCKRNHTKNCIISLIKDSLELTQLAKPISYGGNIITYFNNISNQDTELASLIHSKYIHLE</sequence>
<reference evidence="1" key="1">
    <citation type="submission" date="2022-12" db="EMBL/GenBank/DDBJ databases">
        <authorList>
            <person name="Wang J."/>
        </authorList>
    </citation>
    <scope>NUCLEOTIDE SEQUENCE</scope>
    <source>
        <strain evidence="1">HY-45-18</strain>
    </source>
</reference>
<proteinExistence type="predicted"/>
<protein>
    <submittedName>
        <fullName evidence="1">Uncharacterized protein</fullName>
    </submittedName>
</protein>